<dbReference type="InterPro" id="IPR050465">
    <property type="entry name" value="UPF0194_transport"/>
</dbReference>
<name>A0A644XSV6_9ZZZZ</name>
<proteinExistence type="predicted"/>
<evidence type="ECO:0000256" key="2">
    <source>
        <dbReference type="ARBA" id="ARBA00023054"/>
    </source>
</evidence>
<evidence type="ECO:0000313" key="6">
    <source>
        <dbReference type="EMBL" id="MPM18841.1"/>
    </source>
</evidence>
<dbReference type="InterPro" id="IPR058636">
    <property type="entry name" value="Beta-barrel_YknX"/>
</dbReference>
<dbReference type="GO" id="GO:0030313">
    <property type="term" value="C:cell envelope"/>
    <property type="evidence" value="ECO:0007669"/>
    <property type="project" value="UniProtKB-SubCell"/>
</dbReference>
<comment type="subcellular location">
    <subcellularLocation>
        <location evidence="1">Cell envelope</location>
    </subcellularLocation>
</comment>
<evidence type="ECO:0000256" key="3">
    <source>
        <dbReference type="SAM" id="MobiDB-lite"/>
    </source>
</evidence>
<dbReference type="SUPFAM" id="SSF111369">
    <property type="entry name" value="HlyD-like secretion proteins"/>
    <property type="match status" value="2"/>
</dbReference>
<feature type="compositionally biased region" description="Gly residues" evidence="3">
    <location>
        <begin position="522"/>
        <end position="554"/>
    </location>
</feature>
<dbReference type="EMBL" id="VSSQ01003060">
    <property type="protein sequence ID" value="MPM18841.1"/>
    <property type="molecule type" value="Genomic_DNA"/>
</dbReference>
<reference evidence="6" key="1">
    <citation type="submission" date="2019-08" db="EMBL/GenBank/DDBJ databases">
        <authorList>
            <person name="Kucharzyk K."/>
            <person name="Murdoch R.W."/>
            <person name="Higgins S."/>
            <person name="Loffler F."/>
        </authorList>
    </citation>
    <scope>NUCLEOTIDE SEQUENCE</scope>
</reference>
<dbReference type="Gene3D" id="1.10.287.470">
    <property type="entry name" value="Helix hairpin bin"/>
    <property type="match status" value="1"/>
</dbReference>
<organism evidence="6">
    <name type="scientific">bioreactor metagenome</name>
    <dbReference type="NCBI Taxonomy" id="1076179"/>
    <lineage>
        <taxon>unclassified sequences</taxon>
        <taxon>metagenomes</taxon>
        <taxon>ecological metagenomes</taxon>
    </lineage>
</organism>
<dbReference type="Pfam" id="PF25917">
    <property type="entry name" value="BSH_RND"/>
    <property type="match status" value="2"/>
</dbReference>
<feature type="compositionally biased region" description="Low complexity" evidence="3">
    <location>
        <begin position="506"/>
        <end position="521"/>
    </location>
</feature>
<evidence type="ECO:0000259" key="4">
    <source>
        <dbReference type="Pfam" id="PF25917"/>
    </source>
</evidence>
<dbReference type="InterPro" id="IPR058625">
    <property type="entry name" value="MdtA-like_BSH"/>
</dbReference>
<keyword evidence="2" id="KW-0175">Coiled coil</keyword>
<protein>
    <submittedName>
        <fullName evidence="6">Multidrug resistance protein MdtA</fullName>
    </submittedName>
</protein>
<comment type="caution">
    <text evidence="6">The sequence shown here is derived from an EMBL/GenBank/DDBJ whole genome shotgun (WGS) entry which is preliminary data.</text>
</comment>
<evidence type="ECO:0000259" key="5">
    <source>
        <dbReference type="Pfam" id="PF25990"/>
    </source>
</evidence>
<dbReference type="Gene3D" id="2.40.50.100">
    <property type="match status" value="3"/>
</dbReference>
<dbReference type="Pfam" id="PF25990">
    <property type="entry name" value="Beta-barrel_YknX"/>
    <property type="match status" value="1"/>
</dbReference>
<accession>A0A644XSV6</accession>
<dbReference type="PANTHER" id="PTHR32347">
    <property type="entry name" value="EFFLUX SYSTEM COMPONENT YKNX-RELATED"/>
    <property type="match status" value="1"/>
</dbReference>
<dbReference type="PANTHER" id="PTHR32347:SF14">
    <property type="entry name" value="EFFLUX SYSTEM COMPONENT YKNX-RELATED"/>
    <property type="match status" value="1"/>
</dbReference>
<feature type="domain" description="YknX-like beta-barrel" evidence="5">
    <location>
        <begin position="364"/>
        <end position="435"/>
    </location>
</feature>
<feature type="region of interest" description="Disordered" evidence="3">
    <location>
        <begin position="506"/>
        <end position="554"/>
    </location>
</feature>
<evidence type="ECO:0000256" key="1">
    <source>
        <dbReference type="ARBA" id="ARBA00004196"/>
    </source>
</evidence>
<dbReference type="Gene3D" id="2.40.30.170">
    <property type="match status" value="1"/>
</dbReference>
<sequence>MNTKKKNSAKMRRWMAIAGVAVLIGGGGAVYYKKTKAAAAAGVVYNAATVTKGDLTAVISSSGTVQPIEQYNVVSLATGDVLTDNLSEGDEVTEGQVLYEIDRSEAERNIQKYEIALKKQQISNEQTQSSLQNQYVKASTAGVVTELYVDEGDDVNSGTKLCEITDYETLTATLPFNTTDAANIFVGDAAEVWLEGTGEAVAGTVTRVASGSYISDAGVPVSDVTVVFKNPGAVTSGAQVSVLTGGYACNETGECELSACVTVTAKTSGTVTGLSINKGDDVTAGELLMTLDSDTAEVNGLSSELSLENAQLELQDMIDKLDDYTITAPISGTVMSKSYKAGDTLDGNKSTLCVIADMSALTFEMSIDELDIKELYVGQKVIVTADAVEGKEYEGQITAISIVGTTSSSVTTYPVTVVINDYDGLLPGMNVTADIVSAEVEDALMVPVAAVTRGSLVRVEKSSVDEADIVKEDGDYAYVKVTTGISTDDYIEIKEGLTEGQTVYISSSSQTTESTTEMNMGMMGGMTGSGPEGGYSGGGERPSGGPSGGGPMGG</sequence>
<gene>
    <name evidence="6" type="primary">mdtA_46</name>
    <name evidence="6" type="ORF">SDC9_65258</name>
</gene>
<feature type="domain" description="Multidrug resistance protein MdtA-like barrel-sandwich hybrid" evidence="4">
    <location>
        <begin position="261"/>
        <end position="355"/>
    </location>
</feature>
<dbReference type="AlphaFoldDB" id="A0A644XSV6"/>
<dbReference type="Gene3D" id="2.40.420.20">
    <property type="match status" value="1"/>
</dbReference>
<feature type="domain" description="Multidrug resistance protein MdtA-like barrel-sandwich hybrid" evidence="4">
    <location>
        <begin position="73"/>
        <end position="165"/>
    </location>
</feature>